<dbReference type="RefSeq" id="WP_380022778.1">
    <property type="nucleotide sequence ID" value="NZ_JBHMDY010000001.1"/>
</dbReference>
<evidence type="ECO:0000256" key="1">
    <source>
        <dbReference type="SAM" id="MobiDB-lite"/>
    </source>
</evidence>
<reference evidence="2 3" key="1">
    <citation type="submission" date="2024-09" db="EMBL/GenBank/DDBJ databases">
        <authorList>
            <person name="Sun Q."/>
            <person name="Mori K."/>
        </authorList>
    </citation>
    <scope>NUCLEOTIDE SEQUENCE [LARGE SCALE GENOMIC DNA]</scope>
    <source>
        <strain evidence="2 3">CCM 7659</strain>
    </source>
</reference>
<feature type="compositionally biased region" description="Low complexity" evidence="1">
    <location>
        <begin position="482"/>
        <end position="498"/>
    </location>
</feature>
<feature type="compositionally biased region" description="Low complexity" evidence="1">
    <location>
        <begin position="552"/>
        <end position="571"/>
    </location>
</feature>
<feature type="region of interest" description="Disordered" evidence="1">
    <location>
        <begin position="552"/>
        <end position="585"/>
    </location>
</feature>
<comment type="caution">
    <text evidence="2">The sequence shown here is derived from an EMBL/GenBank/DDBJ whole genome shotgun (WGS) entry which is preliminary data.</text>
</comment>
<sequence length="585" mass="55219">MGLLFAAAGGLISAQDEAVAAALSKAAAEPAGLQSVGLIHGSASDLINTDEKCVMGGYGRVGPEDVSSSPLERIASCAEALQPQQYMDIQTKAATVADGLSNAAHTLQGELDAVLGHGWQGEFAVNAQASTRALVESAHSLSDELKQVADKASRAHDGLATTQTNIAEYAHQGALAKSQAEMRSFEQGPGIGDAGAGVGAALAEAEARAAEEQARAIVNTTYSPAVMDANLDDLDFTAAHRVVSGAGLGGPAGIDMVRVWNTDGIPTTSPAATPNSAALAAYSGATADLGAGPGGVGATAAGVGAGGATASASPIATDATTEQALLASRNGDGAAGMAALPGQAGGGAGAGAGAGTGVNAATSLAGAPLAPMAGAPGQFGAAGGSGATGIAGQRGSDQSSRDRDRGRSSYGSAAGLVGGGGAAAAGAGAARMGGAGTLSGLGGSTGPGGTAGNAGNGTIAGHPRVGAGTGPGVTAGAGGMGTSSSSTPGGSTAARAGGVPMGGMMGAANAAQGSERRGHTPAGYLTNATNTTDIVGEPVKVAPAVLGRKSAVESSAEESTAAASESGVGTAPGRVLGRSYTGSGK</sequence>
<proteinExistence type="predicted"/>
<evidence type="ECO:0000313" key="2">
    <source>
        <dbReference type="EMBL" id="MFB9258341.1"/>
    </source>
</evidence>
<dbReference type="Proteomes" id="UP001589700">
    <property type="component" value="Unassembled WGS sequence"/>
</dbReference>
<feature type="region of interest" description="Disordered" evidence="1">
    <location>
        <begin position="384"/>
        <end position="414"/>
    </location>
</feature>
<dbReference type="EMBL" id="JBHMDY010000001">
    <property type="protein sequence ID" value="MFB9258341.1"/>
    <property type="molecule type" value="Genomic_DNA"/>
</dbReference>
<name>A0ABV5JL15_9ACTN</name>
<feature type="compositionally biased region" description="Low complexity" evidence="1">
    <location>
        <begin position="456"/>
        <end position="466"/>
    </location>
</feature>
<protein>
    <submittedName>
        <fullName evidence="2">Uncharacterized protein</fullName>
    </submittedName>
</protein>
<keyword evidence="3" id="KW-1185">Reference proteome</keyword>
<feature type="region of interest" description="Disordered" evidence="1">
    <location>
        <begin position="447"/>
        <end position="529"/>
    </location>
</feature>
<organism evidence="2 3">
    <name type="scientific">Dietzia aerolata</name>
    <dbReference type="NCBI Taxonomy" id="595984"/>
    <lineage>
        <taxon>Bacteria</taxon>
        <taxon>Bacillati</taxon>
        <taxon>Actinomycetota</taxon>
        <taxon>Actinomycetes</taxon>
        <taxon>Mycobacteriales</taxon>
        <taxon>Dietziaceae</taxon>
        <taxon>Dietzia</taxon>
    </lineage>
</organism>
<gene>
    <name evidence="2" type="ORF">ACFFVD_00810</name>
</gene>
<feature type="compositionally biased region" description="Gly residues" evidence="1">
    <location>
        <begin position="467"/>
        <end position="481"/>
    </location>
</feature>
<accession>A0ABV5JL15</accession>
<evidence type="ECO:0000313" key="3">
    <source>
        <dbReference type="Proteomes" id="UP001589700"/>
    </source>
</evidence>